<organism evidence="1 2">
    <name type="scientific">Bacillus taeanensis</name>
    <dbReference type="NCBI Taxonomy" id="273032"/>
    <lineage>
        <taxon>Bacteria</taxon>
        <taxon>Bacillati</taxon>
        <taxon>Bacillota</taxon>
        <taxon>Bacilli</taxon>
        <taxon>Bacillales</taxon>
        <taxon>Bacillaceae</taxon>
        <taxon>Bacillus</taxon>
    </lineage>
</organism>
<reference evidence="1 2" key="1">
    <citation type="submission" date="2018-07" db="EMBL/GenBank/DDBJ databases">
        <title>Lottiidibacillus patelloidae gen. nov., sp. nov., isolated from the intestinal tract of a marine limpet and the reclassification of B. taeanensis BH030017T, B. algicola KMM 3737T and B. hwajinpoensis SW-72T as genus Lottiidibacillus.</title>
        <authorList>
            <person name="Liu R."/>
            <person name="Huang Z."/>
        </authorList>
    </citation>
    <scope>NUCLEOTIDE SEQUENCE [LARGE SCALE GENOMIC DNA]</scope>
    <source>
        <strain evidence="1 2">BH030017</strain>
    </source>
</reference>
<evidence type="ECO:0000313" key="2">
    <source>
        <dbReference type="Proteomes" id="UP000253314"/>
    </source>
</evidence>
<proteinExistence type="predicted"/>
<dbReference type="AlphaFoldDB" id="A0A366XZM9"/>
<comment type="caution">
    <text evidence="1">The sequence shown here is derived from an EMBL/GenBank/DDBJ whole genome shotgun (WGS) entry which is preliminary data.</text>
</comment>
<gene>
    <name evidence="1" type="ORF">DS031_01160</name>
</gene>
<protein>
    <submittedName>
        <fullName evidence="1">Uncharacterized protein</fullName>
    </submittedName>
</protein>
<dbReference type="RefSeq" id="WP_113804093.1">
    <property type="nucleotide sequence ID" value="NZ_QOCW01000001.1"/>
</dbReference>
<dbReference type="Proteomes" id="UP000253314">
    <property type="component" value="Unassembled WGS sequence"/>
</dbReference>
<dbReference type="OrthoDB" id="2706506at2"/>
<sequence>MKNKQVYFVSLQSGEMRNQPWDDQLNYFEIKADPQEAKQLEHLLREVDKRDFNSNAFLLHHFNEEKVDGDREEYQYILEKVYQKVYELGTLETKEQLKTL</sequence>
<evidence type="ECO:0000313" key="1">
    <source>
        <dbReference type="EMBL" id="RBW71387.1"/>
    </source>
</evidence>
<dbReference type="EMBL" id="QOCW01000001">
    <property type="protein sequence ID" value="RBW71387.1"/>
    <property type="molecule type" value="Genomic_DNA"/>
</dbReference>
<name>A0A366XZM9_9BACI</name>
<keyword evidence="2" id="KW-1185">Reference proteome</keyword>
<accession>A0A366XZM9</accession>